<protein>
    <submittedName>
        <fullName evidence="3">DUF148 domain-containing protein</fullName>
    </submittedName>
</protein>
<evidence type="ECO:0000256" key="1">
    <source>
        <dbReference type="SAM" id="SignalP"/>
    </source>
</evidence>
<keyword evidence="2" id="KW-1185">Reference proteome</keyword>
<organism evidence="2 3">
    <name type="scientific">Heterorhabditis bacteriophora</name>
    <name type="common">Entomopathogenic nematode worm</name>
    <dbReference type="NCBI Taxonomy" id="37862"/>
    <lineage>
        <taxon>Eukaryota</taxon>
        <taxon>Metazoa</taxon>
        <taxon>Ecdysozoa</taxon>
        <taxon>Nematoda</taxon>
        <taxon>Chromadorea</taxon>
        <taxon>Rhabditida</taxon>
        <taxon>Rhabditina</taxon>
        <taxon>Rhabditomorpha</taxon>
        <taxon>Strongyloidea</taxon>
        <taxon>Heterorhabditidae</taxon>
        <taxon>Heterorhabditis</taxon>
    </lineage>
</organism>
<feature type="signal peptide" evidence="1">
    <location>
        <begin position="1"/>
        <end position="20"/>
    </location>
</feature>
<evidence type="ECO:0000313" key="2">
    <source>
        <dbReference type="Proteomes" id="UP000095283"/>
    </source>
</evidence>
<dbReference type="WBParaSite" id="Hba_01361">
    <property type="protein sequence ID" value="Hba_01361"/>
    <property type="gene ID" value="Hba_01361"/>
</dbReference>
<dbReference type="AlphaFoldDB" id="A0A1I7W9M6"/>
<name>A0A1I7W9M6_HETBA</name>
<reference evidence="3" key="1">
    <citation type="submission" date="2016-11" db="UniProtKB">
        <authorList>
            <consortium name="WormBaseParasite"/>
        </authorList>
    </citation>
    <scope>IDENTIFICATION</scope>
</reference>
<evidence type="ECO:0000313" key="3">
    <source>
        <dbReference type="WBParaSite" id="Hba_01361"/>
    </source>
</evidence>
<sequence length="225" mass="23879">MERRLALFLTLLWSLSVTSSKLPNPQSKETQASNGATQEEFTKLQNDDVHLLSRYNALVAKDMRGRKRSKHPVIYFHFFPHLFWKCLLNLNFFKIKTSQKDEVFFKQYIQQTSSGPFFSYGGGYGSYGGGGFGGFNGGYGNGMNGYGGGDFGGFGMGGGYMGGDGYNGYGGGGNYGGPGGYGMGGFGGGEYGPYTGGGYGMGGDGYGYGYGPYPGPYPGPMGGAY</sequence>
<dbReference type="Proteomes" id="UP000095283">
    <property type="component" value="Unplaced"/>
</dbReference>
<feature type="chain" id="PRO_5009310513" evidence="1">
    <location>
        <begin position="21"/>
        <end position="225"/>
    </location>
</feature>
<proteinExistence type="predicted"/>
<keyword evidence="1" id="KW-0732">Signal</keyword>
<accession>A0A1I7W9M6</accession>